<name>A0A939S5B7_9MICO</name>
<reference evidence="2" key="1">
    <citation type="submission" date="2021-03" db="EMBL/GenBank/DDBJ databases">
        <title>Leucobacter chromiisoli sp. nov., isolated from chromium-containing soil of chemical plant.</title>
        <authorList>
            <person name="Xu Z."/>
        </authorList>
    </citation>
    <scope>NUCLEOTIDE SEQUENCE</scope>
    <source>
        <strain evidence="2">S27</strain>
    </source>
</reference>
<organism evidence="2 3">
    <name type="scientific">Leucobacter weissii</name>
    <dbReference type="NCBI Taxonomy" id="1983706"/>
    <lineage>
        <taxon>Bacteria</taxon>
        <taxon>Bacillati</taxon>
        <taxon>Actinomycetota</taxon>
        <taxon>Actinomycetes</taxon>
        <taxon>Micrococcales</taxon>
        <taxon>Microbacteriaceae</taxon>
        <taxon>Leucobacter</taxon>
    </lineage>
</organism>
<feature type="compositionally biased region" description="Basic and acidic residues" evidence="1">
    <location>
        <begin position="214"/>
        <end position="233"/>
    </location>
</feature>
<dbReference type="Proteomes" id="UP000664382">
    <property type="component" value="Unassembled WGS sequence"/>
</dbReference>
<evidence type="ECO:0000313" key="3">
    <source>
        <dbReference type="Proteomes" id="UP000664382"/>
    </source>
</evidence>
<dbReference type="RefSeq" id="WP_208096413.1">
    <property type="nucleotide sequence ID" value="NZ_JAGDYM010000004.1"/>
</dbReference>
<gene>
    <name evidence="2" type="ORF">J4H92_04275</name>
</gene>
<protein>
    <submittedName>
        <fullName evidence="2">Uncharacterized protein</fullName>
    </submittedName>
</protein>
<dbReference type="AlphaFoldDB" id="A0A939S5B7"/>
<dbReference type="EMBL" id="JAGDYM010000004">
    <property type="protein sequence ID" value="MBO1901164.1"/>
    <property type="molecule type" value="Genomic_DNA"/>
</dbReference>
<proteinExistence type="predicted"/>
<accession>A0A939S5B7</accession>
<keyword evidence="3" id="KW-1185">Reference proteome</keyword>
<evidence type="ECO:0000256" key="1">
    <source>
        <dbReference type="SAM" id="MobiDB-lite"/>
    </source>
</evidence>
<comment type="caution">
    <text evidence="2">The sequence shown here is derived from an EMBL/GenBank/DDBJ whole genome shotgun (WGS) entry which is preliminary data.</text>
</comment>
<sequence>MGTGATITALRRRIAEMQPTRLDERALPTERGLAPLLPGGALRRGASYSVRGSHTLALALLAEASASGLWCALIGYPDFGAEAAAGLGLALDRCVLVPQPGDHGVGLAGLLSEAFTIVALQHSGRVSPGEGERVSARLREHGSALVVTGEWPRAESTLHVTASSWSGLGQGTGILEARQLTVRSQDRRGTGHHTVRLVGGALREPARTIALPARDADGRRGGARPGARETVAR</sequence>
<feature type="region of interest" description="Disordered" evidence="1">
    <location>
        <begin position="212"/>
        <end position="233"/>
    </location>
</feature>
<evidence type="ECO:0000313" key="2">
    <source>
        <dbReference type="EMBL" id="MBO1901164.1"/>
    </source>
</evidence>